<proteinExistence type="predicted"/>
<evidence type="ECO:0000313" key="2">
    <source>
        <dbReference type="Proteomes" id="UP001381693"/>
    </source>
</evidence>
<comment type="caution">
    <text evidence="1">The sequence shown here is derived from an EMBL/GenBank/DDBJ whole genome shotgun (WGS) entry which is preliminary data.</text>
</comment>
<gene>
    <name evidence="1" type="ORF">SK128_007294</name>
</gene>
<protein>
    <submittedName>
        <fullName evidence="1">Uncharacterized protein</fullName>
    </submittedName>
</protein>
<evidence type="ECO:0000313" key="1">
    <source>
        <dbReference type="EMBL" id="KAK7025416.1"/>
    </source>
</evidence>
<dbReference type="Proteomes" id="UP001381693">
    <property type="component" value="Unassembled WGS sequence"/>
</dbReference>
<accession>A0AAN8ZPI3</accession>
<dbReference type="EMBL" id="JAXCGZ010022746">
    <property type="protein sequence ID" value="KAK7025416.1"/>
    <property type="molecule type" value="Genomic_DNA"/>
</dbReference>
<organism evidence="1 2">
    <name type="scientific">Halocaridina rubra</name>
    <name type="common">Hawaiian red shrimp</name>
    <dbReference type="NCBI Taxonomy" id="373956"/>
    <lineage>
        <taxon>Eukaryota</taxon>
        <taxon>Metazoa</taxon>
        <taxon>Ecdysozoa</taxon>
        <taxon>Arthropoda</taxon>
        <taxon>Crustacea</taxon>
        <taxon>Multicrustacea</taxon>
        <taxon>Malacostraca</taxon>
        <taxon>Eumalacostraca</taxon>
        <taxon>Eucarida</taxon>
        <taxon>Decapoda</taxon>
        <taxon>Pleocyemata</taxon>
        <taxon>Caridea</taxon>
        <taxon>Atyoidea</taxon>
        <taxon>Atyidae</taxon>
        <taxon>Halocaridina</taxon>
    </lineage>
</organism>
<keyword evidence="2" id="KW-1185">Reference proteome</keyword>
<dbReference type="AlphaFoldDB" id="A0AAN8ZPI3"/>
<name>A0AAN8ZPI3_HALRR</name>
<reference evidence="1 2" key="1">
    <citation type="submission" date="2023-11" db="EMBL/GenBank/DDBJ databases">
        <title>Halocaridina rubra genome assembly.</title>
        <authorList>
            <person name="Smith C."/>
        </authorList>
    </citation>
    <scope>NUCLEOTIDE SEQUENCE [LARGE SCALE GENOMIC DNA]</scope>
    <source>
        <strain evidence="1">EP-1</strain>
        <tissue evidence="1">Whole</tissue>
    </source>
</reference>
<sequence>MKVTEAVPYSIKTDVTISCLRNNEEGGDSFKAVNKPSKFHKINKRNSATRCHLSSITAKPTPQLSSGTTHV</sequence>